<dbReference type="Gene3D" id="3.30.870.10">
    <property type="entry name" value="Endonuclease Chain A"/>
    <property type="match status" value="1"/>
</dbReference>
<evidence type="ECO:0000313" key="3">
    <source>
        <dbReference type="Proteomes" id="UP000034837"/>
    </source>
</evidence>
<reference evidence="2 3" key="1">
    <citation type="journal article" date="2015" name="Nature">
        <title>rRNA introns, odd ribosomes, and small enigmatic genomes across a large radiation of phyla.</title>
        <authorList>
            <person name="Brown C.T."/>
            <person name="Hug L.A."/>
            <person name="Thomas B.C."/>
            <person name="Sharon I."/>
            <person name="Castelle C.J."/>
            <person name="Singh A."/>
            <person name="Wilkins M.J."/>
            <person name="Williams K.H."/>
            <person name="Banfield J.F."/>
        </authorList>
    </citation>
    <scope>NUCLEOTIDE SEQUENCE [LARGE SCALE GENOMIC DNA]</scope>
</reference>
<organism evidence="2 3">
    <name type="scientific">Candidatus Magasanikbacteria bacterium GW2011_GWA2_42_32</name>
    <dbReference type="NCBI Taxonomy" id="1619039"/>
    <lineage>
        <taxon>Bacteria</taxon>
        <taxon>Candidatus Magasanikiibacteriota</taxon>
    </lineage>
</organism>
<sequence>MELLYSKIKPCEYDNSSFGEAFESGVVNSDSIKIATGYVTEDSLLELKSILLFYNEENKTKKCSLVIGMHGREGFTKAQYDAAIDLAAFLKDKWIGSVRVCTAFKFHGKTYVFAKDGSAVPVSAMMGSSNLGNILDNRQWEV</sequence>
<accession>A0A0G1A5P0</accession>
<protein>
    <submittedName>
        <fullName evidence="2">Type II restriction enzyme NgoFVII (EndonucleaseNgoFVII)</fullName>
    </submittedName>
</protein>
<name>A0A0G1A5P0_9BACT</name>
<evidence type="ECO:0000313" key="2">
    <source>
        <dbReference type="EMBL" id="KKS56347.1"/>
    </source>
</evidence>
<keyword evidence="2" id="KW-0378">Hydrolase</keyword>
<comment type="caution">
    <text evidence="2">The sequence shown here is derived from an EMBL/GenBank/DDBJ whole genome shotgun (WGS) entry which is preliminary data.</text>
</comment>
<dbReference type="InterPro" id="IPR019065">
    <property type="entry name" value="RE_NgoFVII_N"/>
</dbReference>
<dbReference type="Pfam" id="PF09565">
    <property type="entry name" value="RE_NgoFVII"/>
    <property type="match status" value="1"/>
</dbReference>
<dbReference type="GO" id="GO:0004519">
    <property type="term" value="F:endonuclease activity"/>
    <property type="evidence" value="ECO:0007669"/>
    <property type="project" value="UniProtKB-KW"/>
</dbReference>
<keyword evidence="2" id="KW-0540">Nuclease</keyword>
<proteinExistence type="predicted"/>
<evidence type="ECO:0000259" key="1">
    <source>
        <dbReference type="Pfam" id="PF09565"/>
    </source>
</evidence>
<dbReference type="AlphaFoldDB" id="A0A0G1A5P0"/>
<feature type="domain" description="Restriction endonuclease type II NgoFVII N-terminal" evidence="1">
    <location>
        <begin position="26"/>
        <end position="132"/>
    </location>
</feature>
<keyword evidence="2" id="KW-0255">Endonuclease</keyword>
<dbReference type="EMBL" id="LCDO01000015">
    <property type="protein sequence ID" value="KKS56347.1"/>
    <property type="molecule type" value="Genomic_DNA"/>
</dbReference>
<dbReference type="Proteomes" id="UP000034837">
    <property type="component" value="Unassembled WGS sequence"/>
</dbReference>
<gene>
    <name evidence="2" type="ORF">UV20_C0015G0008</name>
</gene>